<evidence type="ECO:0000313" key="3">
    <source>
        <dbReference type="Proteomes" id="UP000005240"/>
    </source>
</evidence>
<dbReference type="EMBL" id="ADAS02000064">
    <property type="protein sequence ID" value="OAV92425.1"/>
    <property type="molecule type" value="Genomic_DNA"/>
</dbReference>
<organism evidence="1">
    <name type="scientific">Puccinia triticina (isolate 1-1 / race 1 (BBBD))</name>
    <name type="common">Brown leaf rust fungus</name>
    <dbReference type="NCBI Taxonomy" id="630390"/>
    <lineage>
        <taxon>Eukaryota</taxon>
        <taxon>Fungi</taxon>
        <taxon>Dikarya</taxon>
        <taxon>Basidiomycota</taxon>
        <taxon>Pucciniomycotina</taxon>
        <taxon>Pucciniomycetes</taxon>
        <taxon>Pucciniales</taxon>
        <taxon>Pucciniaceae</taxon>
        <taxon>Puccinia</taxon>
    </lineage>
</organism>
<sequence>MASSSPSQPDTRSLRKVRFDSLEPIRAIYRRATKAFVLNQHGQVWTAIHDGLARIAGLLLPRPPPAQPPCWLAPADARHPPSIDSTLDHELLQLERKFLILKITFLAALSQAHPAQRPPSFSADLSADQAGLLAPFLQLADHPHQLLLRLIADICPAPRLHQIHPSILAAIGLASIKLSVPQTGKDLIQAWFAAIEPFHLTFTSPSSNSPTSDLKLSYQNLIQIYAIHILGSPAVAAPSSLLLLCLFFLRPRLPIASASPSAAAAALKAFVSRLLALLKILVTHLP</sequence>
<evidence type="ECO:0000313" key="2">
    <source>
        <dbReference type="EnsemblFungi" id="PTTG_27642-t43_1-p1"/>
    </source>
</evidence>
<protein>
    <submittedName>
        <fullName evidence="1 2">Uncharacterized protein</fullName>
    </submittedName>
</protein>
<reference evidence="1" key="2">
    <citation type="submission" date="2016-05" db="EMBL/GenBank/DDBJ databases">
        <title>Comparative analysis highlights variable genome content of wheat rusts and divergence of the mating loci.</title>
        <authorList>
            <person name="Cuomo C.A."/>
            <person name="Bakkeren G."/>
            <person name="Szabo L."/>
            <person name="Khalil H."/>
            <person name="Joly D."/>
            <person name="Goldberg J."/>
            <person name="Young S."/>
            <person name="Zeng Q."/>
            <person name="Fellers J."/>
        </authorList>
    </citation>
    <scope>NUCLEOTIDE SEQUENCE [LARGE SCALE GENOMIC DNA]</scope>
    <source>
        <strain evidence="1">1-1 BBBD Race 1</strain>
    </source>
</reference>
<dbReference type="EnsemblFungi" id="PTTG_27642-t43_1">
    <property type="protein sequence ID" value="PTTG_27642-t43_1-p1"/>
    <property type="gene ID" value="PTTG_27642"/>
</dbReference>
<reference evidence="2 3" key="3">
    <citation type="journal article" date="2017" name="G3 (Bethesda)">
        <title>Comparative analysis highlights variable genome content of wheat rusts and divergence of the mating loci.</title>
        <authorList>
            <person name="Cuomo C.A."/>
            <person name="Bakkeren G."/>
            <person name="Khalil H.B."/>
            <person name="Panwar V."/>
            <person name="Joly D."/>
            <person name="Linning R."/>
            <person name="Sakthikumar S."/>
            <person name="Song X."/>
            <person name="Adiconis X."/>
            <person name="Fan L."/>
            <person name="Goldberg J.M."/>
            <person name="Levin J.Z."/>
            <person name="Young S."/>
            <person name="Zeng Q."/>
            <person name="Anikster Y."/>
            <person name="Bruce M."/>
            <person name="Wang M."/>
            <person name="Yin C."/>
            <person name="McCallum B."/>
            <person name="Szabo L.J."/>
            <person name="Hulbert S."/>
            <person name="Chen X."/>
            <person name="Fellers J.P."/>
        </authorList>
    </citation>
    <scope>NUCLEOTIDE SEQUENCE</scope>
    <source>
        <strain evidence="3">Isolate 1-1 / race 1 (BBBD)</strain>
        <strain evidence="2">isolate 1-1 / race 1 (BBBD)</strain>
    </source>
</reference>
<keyword evidence="3" id="KW-1185">Reference proteome</keyword>
<proteinExistence type="predicted"/>
<dbReference type="STRING" id="630390.A0A180GIC2"/>
<reference evidence="1" key="1">
    <citation type="submission" date="2009-11" db="EMBL/GenBank/DDBJ databases">
        <authorList>
            <consortium name="The Broad Institute Genome Sequencing Platform"/>
            <person name="Ward D."/>
            <person name="Feldgarden M."/>
            <person name="Earl A."/>
            <person name="Young S.K."/>
            <person name="Zeng Q."/>
            <person name="Koehrsen M."/>
            <person name="Alvarado L."/>
            <person name="Berlin A."/>
            <person name="Bochicchio J."/>
            <person name="Borenstein D."/>
            <person name="Chapman S.B."/>
            <person name="Chen Z."/>
            <person name="Engels R."/>
            <person name="Freedman E."/>
            <person name="Gellesch M."/>
            <person name="Goldberg J."/>
            <person name="Griggs A."/>
            <person name="Gujja S."/>
            <person name="Heilman E."/>
            <person name="Heiman D."/>
            <person name="Hepburn T."/>
            <person name="Howarth C."/>
            <person name="Jen D."/>
            <person name="Larson L."/>
            <person name="Lewis B."/>
            <person name="Mehta T."/>
            <person name="Park D."/>
            <person name="Pearson M."/>
            <person name="Roberts A."/>
            <person name="Saif S."/>
            <person name="Shea T."/>
            <person name="Shenoy N."/>
            <person name="Sisk P."/>
            <person name="Stolte C."/>
            <person name="Sykes S."/>
            <person name="Thomson T."/>
            <person name="Walk T."/>
            <person name="White J."/>
            <person name="Yandava C."/>
            <person name="Izard J."/>
            <person name="Baranova O.V."/>
            <person name="Blanton J.M."/>
            <person name="Tanner A.C."/>
            <person name="Dewhirst F.E."/>
            <person name="Haas B."/>
            <person name="Nusbaum C."/>
            <person name="Birren B."/>
        </authorList>
    </citation>
    <scope>NUCLEOTIDE SEQUENCE [LARGE SCALE GENOMIC DNA]</scope>
    <source>
        <strain evidence="1">1-1 BBBD Race 1</strain>
    </source>
</reference>
<accession>A0A180GIC2</accession>
<name>A0A180GIC2_PUCT1</name>
<dbReference type="Proteomes" id="UP000005240">
    <property type="component" value="Unassembled WGS sequence"/>
</dbReference>
<reference evidence="2" key="4">
    <citation type="submission" date="2025-05" db="UniProtKB">
        <authorList>
            <consortium name="EnsemblFungi"/>
        </authorList>
    </citation>
    <scope>IDENTIFICATION</scope>
    <source>
        <strain evidence="2">isolate 1-1 / race 1 (BBBD)</strain>
    </source>
</reference>
<dbReference type="OrthoDB" id="3981028at2759"/>
<dbReference type="VEuPathDB" id="FungiDB:PTTG_27642"/>
<gene>
    <name evidence="1" type="ORF">PTTG_27642</name>
</gene>
<evidence type="ECO:0000313" key="1">
    <source>
        <dbReference type="EMBL" id="OAV92425.1"/>
    </source>
</evidence>
<dbReference type="AlphaFoldDB" id="A0A180GIC2"/>